<evidence type="ECO:0000313" key="2">
    <source>
        <dbReference type="EMBL" id="RST77165.1"/>
    </source>
</evidence>
<organism evidence="2 3">
    <name type="scientific">Siminovitchia acidinfaciens</name>
    <dbReference type="NCBI Taxonomy" id="2321395"/>
    <lineage>
        <taxon>Bacteria</taxon>
        <taxon>Bacillati</taxon>
        <taxon>Bacillota</taxon>
        <taxon>Bacilli</taxon>
        <taxon>Bacillales</taxon>
        <taxon>Bacillaceae</taxon>
        <taxon>Siminovitchia</taxon>
    </lineage>
</organism>
<dbReference type="Proteomes" id="UP000287156">
    <property type="component" value="Unassembled WGS sequence"/>
</dbReference>
<feature type="transmembrane region" description="Helical" evidence="1">
    <location>
        <begin position="6"/>
        <end position="22"/>
    </location>
</feature>
<dbReference type="AlphaFoldDB" id="A0A429Y6Z1"/>
<comment type="caution">
    <text evidence="2">The sequence shown here is derived from an EMBL/GenBank/DDBJ whole genome shotgun (WGS) entry which is preliminary data.</text>
</comment>
<sequence length="76" mass="8741">MDLLLWITVGFIVFGFVVLVSMKKSMERKVALIIENKESMESKQISPKPVVWWIVGATVWGLVSMFLIVRSFSVYM</sequence>
<reference evidence="2" key="1">
    <citation type="submission" date="2018-12" db="EMBL/GenBank/DDBJ databases">
        <authorList>
            <person name="Sun L."/>
            <person name="Chen Z."/>
        </authorList>
    </citation>
    <scope>NUCLEOTIDE SEQUENCE [LARGE SCALE GENOMIC DNA]</scope>
    <source>
        <strain evidence="2">3-2-2</strain>
    </source>
</reference>
<evidence type="ECO:0000313" key="3">
    <source>
        <dbReference type="Proteomes" id="UP000287156"/>
    </source>
</evidence>
<feature type="transmembrane region" description="Helical" evidence="1">
    <location>
        <begin position="50"/>
        <end position="69"/>
    </location>
</feature>
<proteinExistence type="predicted"/>
<accession>A0A429Y6Z1</accession>
<dbReference type="OrthoDB" id="2429101at2"/>
<dbReference type="RefSeq" id="WP_126046900.1">
    <property type="nucleotide sequence ID" value="NZ_QYTV02000001.1"/>
</dbReference>
<protein>
    <submittedName>
        <fullName evidence="2">Uncharacterized protein</fullName>
    </submittedName>
</protein>
<keyword evidence="1" id="KW-0472">Membrane</keyword>
<gene>
    <name evidence="2" type="ORF">D4T97_001315</name>
</gene>
<dbReference type="EMBL" id="QYTV02000001">
    <property type="protein sequence ID" value="RST77165.1"/>
    <property type="molecule type" value="Genomic_DNA"/>
</dbReference>
<name>A0A429Y6Z1_9BACI</name>
<keyword evidence="3" id="KW-1185">Reference proteome</keyword>
<keyword evidence="1" id="KW-1133">Transmembrane helix</keyword>
<keyword evidence="1" id="KW-0812">Transmembrane</keyword>
<evidence type="ECO:0000256" key="1">
    <source>
        <dbReference type="SAM" id="Phobius"/>
    </source>
</evidence>